<reference evidence="2 3" key="1">
    <citation type="submission" date="2019-08" db="EMBL/GenBank/DDBJ databases">
        <title>Deep-cultivation of Planctomycetes and their phenomic and genomic characterization uncovers novel biology.</title>
        <authorList>
            <person name="Wiegand S."/>
            <person name="Jogler M."/>
            <person name="Boedeker C."/>
            <person name="Pinto D."/>
            <person name="Vollmers J."/>
            <person name="Rivas-Marin E."/>
            <person name="Kohn T."/>
            <person name="Peeters S.H."/>
            <person name="Heuer A."/>
            <person name="Rast P."/>
            <person name="Oberbeckmann S."/>
            <person name="Bunk B."/>
            <person name="Jeske O."/>
            <person name="Meyerdierks A."/>
            <person name="Storesund J.E."/>
            <person name="Kallscheuer N."/>
            <person name="Luecker S."/>
            <person name="Lage O.M."/>
            <person name="Pohl T."/>
            <person name="Merkel B.J."/>
            <person name="Hornburger P."/>
            <person name="Mueller R.-W."/>
            <person name="Bruemmer F."/>
            <person name="Labrenz M."/>
            <person name="Spormann A.M."/>
            <person name="Op den Camp H."/>
            <person name="Overmann J."/>
            <person name="Amann R."/>
            <person name="Jetten M.S.M."/>
            <person name="Mascher T."/>
            <person name="Medema M.H."/>
            <person name="Devos D.P."/>
            <person name="Kaster A.-K."/>
            <person name="Ovreas L."/>
            <person name="Rohde M."/>
            <person name="Galperin M.Y."/>
            <person name="Jogler C."/>
        </authorList>
    </citation>
    <scope>NUCLEOTIDE SEQUENCE [LARGE SCALE GENOMIC DNA]</scope>
    <source>
        <strain evidence="2 3">OJF2</strain>
    </source>
</reference>
<evidence type="ECO:0000256" key="1">
    <source>
        <dbReference type="SAM" id="Phobius"/>
    </source>
</evidence>
<feature type="transmembrane region" description="Helical" evidence="1">
    <location>
        <begin position="177"/>
        <end position="195"/>
    </location>
</feature>
<name>A0A5B9WCI7_9BACT</name>
<dbReference type="AlphaFoldDB" id="A0A5B9WCI7"/>
<sequence>MNGHGIPLIWSQIAEGGAGAAAPGSAAAGNAGSMALLAFRRWCSGLTLSSPGPAPGADGLRILLIALAALLVLAVACQGIGTALRQLLDLPGHVGLARRATGRVWGAGQLVAAMITVTVLSWTGGLSLGFLSERSDRWKNDMALVSRSRSAGEMALEQGALAALTPLRDVAGLGDNLPILSLAVYLIFRASSGMVSPAMKKADVAAIRGGRAVEGSGWATVVWGCGSLYVLYRIVSRASGGADLPLGGCLLIEAVVVPILMIVCDGFLLAWLLTELRNAGLPGVGADEERFRPDSALRLMPAAMLGCLAALPSRYLGTLVFLSLQHLPRSVGSGAGGRAIRWLLGWGLVDVQGASLVAVGLVGVVAWGRGGLREVLRGGRRLLRAEGGHLVATTAMSAIATALLAGLAYSVLLLLPLAGWVLPAADSYSHYATLPAGLWTLAGLIELAQRSLPTARALAPEAVDDARGPGEAAPASDAIGGGPDGPLAVAAGIGV</sequence>
<feature type="transmembrane region" description="Helical" evidence="1">
    <location>
        <begin position="216"/>
        <end position="235"/>
    </location>
</feature>
<feature type="transmembrane region" description="Helical" evidence="1">
    <location>
        <begin position="62"/>
        <end position="84"/>
    </location>
</feature>
<evidence type="ECO:0000313" key="2">
    <source>
        <dbReference type="EMBL" id="QEH37765.1"/>
    </source>
</evidence>
<feature type="transmembrane region" description="Helical" evidence="1">
    <location>
        <begin position="299"/>
        <end position="324"/>
    </location>
</feature>
<dbReference type="Proteomes" id="UP000324233">
    <property type="component" value="Chromosome"/>
</dbReference>
<accession>A0A5B9WCI7</accession>
<feature type="transmembrane region" description="Helical" evidence="1">
    <location>
        <begin position="255"/>
        <end position="273"/>
    </location>
</feature>
<evidence type="ECO:0000313" key="3">
    <source>
        <dbReference type="Proteomes" id="UP000324233"/>
    </source>
</evidence>
<organism evidence="2 3">
    <name type="scientific">Aquisphaera giovannonii</name>
    <dbReference type="NCBI Taxonomy" id="406548"/>
    <lineage>
        <taxon>Bacteria</taxon>
        <taxon>Pseudomonadati</taxon>
        <taxon>Planctomycetota</taxon>
        <taxon>Planctomycetia</taxon>
        <taxon>Isosphaerales</taxon>
        <taxon>Isosphaeraceae</taxon>
        <taxon>Aquisphaera</taxon>
    </lineage>
</organism>
<protein>
    <submittedName>
        <fullName evidence="2">Uncharacterized protein</fullName>
    </submittedName>
</protein>
<keyword evidence="3" id="KW-1185">Reference proteome</keyword>
<dbReference type="EMBL" id="CP042997">
    <property type="protein sequence ID" value="QEH37765.1"/>
    <property type="molecule type" value="Genomic_DNA"/>
</dbReference>
<gene>
    <name evidence="2" type="ORF">OJF2_63560</name>
</gene>
<feature type="transmembrane region" description="Helical" evidence="1">
    <location>
        <begin position="344"/>
        <end position="368"/>
    </location>
</feature>
<keyword evidence="1" id="KW-0472">Membrane</keyword>
<proteinExistence type="predicted"/>
<keyword evidence="1" id="KW-0812">Transmembrane</keyword>
<keyword evidence="1" id="KW-1133">Transmembrane helix</keyword>
<dbReference type="KEGG" id="agv:OJF2_63560"/>
<feature type="transmembrane region" description="Helical" evidence="1">
    <location>
        <begin position="389"/>
        <end position="422"/>
    </location>
</feature>
<feature type="transmembrane region" description="Helical" evidence="1">
    <location>
        <begin position="104"/>
        <end position="131"/>
    </location>
</feature>